<feature type="region of interest" description="Disordered" evidence="1">
    <location>
        <begin position="1"/>
        <end position="37"/>
    </location>
</feature>
<sequence>MQLQLLGRSLGTLPPRTGMRTDSPTPALPGATTDSGRARSVIRSAVHMSEPAMGRIFALTSQHSFYIHCAVTSRYPDEGKEDAI</sequence>
<evidence type="ECO:0000313" key="3">
    <source>
        <dbReference type="Proteomes" id="UP000322234"/>
    </source>
</evidence>
<proteinExistence type="predicted"/>
<dbReference type="AlphaFoldDB" id="A0A6B0QTG3"/>
<organism evidence="2 3">
    <name type="scientific">Bos mutus</name>
    <name type="common">wild yak</name>
    <dbReference type="NCBI Taxonomy" id="72004"/>
    <lineage>
        <taxon>Eukaryota</taxon>
        <taxon>Metazoa</taxon>
        <taxon>Chordata</taxon>
        <taxon>Craniata</taxon>
        <taxon>Vertebrata</taxon>
        <taxon>Euteleostomi</taxon>
        <taxon>Mammalia</taxon>
        <taxon>Eutheria</taxon>
        <taxon>Laurasiatheria</taxon>
        <taxon>Artiodactyla</taxon>
        <taxon>Ruminantia</taxon>
        <taxon>Pecora</taxon>
        <taxon>Bovidae</taxon>
        <taxon>Bovinae</taxon>
        <taxon>Bos</taxon>
    </lineage>
</organism>
<dbReference type="EMBL" id="VBQZ03000004">
    <property type="protein sequence ID" value="MXQ80187.1"/>
    <property type="molecule type" value="Genomic_DNA"/>
</dbReference>
<reference evidence="2" key="1">
    <citation type="submission" date="2019-10" db="EMBL/GenBank/DDBJ databases">
        <title>The sequence and de novo assembly of the wild yak genome.</title>
        <authorList>
            <person name="Liu Y."/>
        </authorList>
    </citation>
    <scope>NUCLEOTIDE SEQUENCE [LARGE SCALE GENOMIC DNA]</scope>
    <source>
        <strain evidence="2">WY2019</strain>
    </source>
</reference>
<dbReference type="Proteomes" id="UP000322234">
    <property type="component" value="Unassembled WGS sequence"/>
</dbReference>
<accession>A0A6B0QTG3</accession>
<name>A0A6B0QTG3_9CETA</name>
<gene>
    <name evidence="2" type="ORF">E5288_WYG006427</name>
</gene>
<evidence type="ECO:0000313" key="2">
    <source>
        <dbReference type="EMBL" id="MXQ80187.1"/>
    </source>
</evidence>
<comment type="caution">
    <text evidence="2">The sequence shown here is derived from an EMBL/GenBank/DDBJ whole genome shotgun (WGS) entry which is preliminary data.</text>
</comment>
<keyword evidence="3" id="KW-1185">Reference proteome</keyword>
<evidence type="ECO:0000256" key="1">
    <source>
        <dbReference type="SAM" id="MobiDB-lite"/>
    </source>
</evidence>
<protein>
    <submittedName>
        <fullName evidence="2">Uncharacterized protein</fullName>
    </submittedName>
</protein>